<dbReference type="PANTHER" id="PTHR21661:SF39">
    <property type="entry name" value="HYDROLASE, PUTATIVE (AFU_ORTHOLOGUE AFUA_3G08960)-RELATED"/>
    <property type="match status" value="1"/>
</dbReference>
<evidence type="ECO:0000313" key="6">
    <source>
        <dbReference type="Proteomes" id="UP000001745"/>
    </source>
</evidence>
<proteinExistence type="inferred from homology"/>
<dbReference type="RefSeq" id="XP_002340911.1">
    <property type="nucleotide sequence ID" value="XM_002340870.1"/>
</dbReference>
<keyword evidence="2 5" id="KW-0378">Hydrolase</keyword>
<dbReference type="HOGENOM" id="CLU_019414_0_0_1"/>
<reference evidence="6" key="1">
    <citation type="journal article" date="2015" name="Genome Announc.">
        <title>Genome sequence of the AIDS-associated pathogen Penicillium marneffei (ATCC18224) and its near taxonomic relative Talaromyces stipitatus (ATCC10500).</title>
        <authorList>
            <person name="Nierman W.C."/>
            <person name="Fedorova-Abrams N.D."/>
            <person name="Andrianopoulos A."/>
        </authorList>
    </citation>
    <scope>NUCLEOTIDE SEQUENCE [LARGE SCALE GENOMIC DNA]</scope>
    <source>
        <strain evidence="6">ATCC 10500 / CBS 375.48 / QM 6759 / NRRL 1006</strain>
    </source>
</reference>
<evidence type="ECO:0000256" key="1">
    <source>
        <dbReference type="ARBA" id="ARBA00010088"/>
    </source>
</evidence>
<organism evidence="5 6">
    <name type="scientific">Talaromyces stipitatus (strain ATCC 10500 / CBS 375.48 / QM 6759 / NRRL 1006)</name>
    <name type="common">Penicillium stipitatum</name>
    <dbReference type="NCBI Taxonomy" id="441959"/>
    <lineage>
        <taxon>Eukaryota</taxon>
        <taxon>Fungi</taxon>
        <taxon>Dikarya</taxon>
        <taxon>Ascomycota</taxon>
        <taxon>Pezizomycotina</taxon>
        <taxon>Eurotiomycetes</taxon>
        <taxon>Eurotiomycetidae</taxon>
        <taxon>Eurotiales</taxon>
        <taxon>Trichocomaceae</taxon>
        <taxon>Talaromyces</taxon>
        <taxon>Talaromyces sect. Talaromyces</taxon>
    </lineage>
</organism>
<dbReference type="STRING" id="441959.B8LT16"/>
<dbReference type="OMA" id="VGVHVNY"/>
<dbReference type="InParanoid" id="B8LT16"/>
<protein>
    <submittedName>
        <fullName evidence="5">Epoxide hydrolase, putative</fullName>
    </submittedName>
</protein>
<keyword evidence="6" id="KW-1185">Reference proteome</keyword>
<dbReference type="GO" id="GO:0097176">
    <property type="term" value="P:epoxide metabolic process"/>
    <property type="evidence" value="ECO:0007669"/>
    <property type="project" value="TreeGrafter"/>
</dbReference>
<feature type="active site" description="Nucleophile" evidence="3">
    <location>
        <position position="239"/>
    </location>
</feature>
<dbReference type="Proteomes" id="UP000001745">
    <property type="component" value="Unassembled WGS sequence"/>
</dbReference>
<name>B8LT16_TALSN</name>
<feature type="domain" description="Epoxide hydrolase N-terminal" evidence="4">
    <location>
        <begin position="53"/>
        <end position="167"/>
    </location>
</feature>
<dbReference type="InterPro" id="IPR016292">
    <property type="entry name" value="Epoxide_hydrolase"/>
</dbReference>
<evidence type="ECO:0000259" key="4">
    <source>
        <dbReference type="Pfam" id="PF06441"/>
    </source>
</evidence>
<dbReference type="InterPro" id="IPR000639">
    <property type="entry name" value="Epox_hydrolase-like"/>
</dbReference>
<dbReference type="VEuPathDB" id="FungiDB:TSTA_069440"/>
<feature type="active site" description="Proton donor" evidence="3">
    <location>
        <position position="360"/>
    </location>
</feature>
<gene>
    <name evidence="5" type="ORF">TSTA_069440</name>
</gene>
<dbReference type="EMBL" id="EQ962652">
    <property type="protein sequence ID" value="EED23524.1"/>
    <property type="molecule type" value="Genomic_DNA"/>
</dbReference>
<dbReference type="PANTHER" id="PTHR21661">
    <property type="entry name" value="EPOXIDE HYDROLASE 1-RELATED"/>
    <property type="match status" value="1"/>
</dbReference>
<dbReference type="GeneID" id="8106020"/>
<dbReference type="PhylomeDB" id="B8LT16"/>
<dbReference type="PIRSF" id="PIRSF001112">
    <property type="entry name" value="Epoxide_hydrolase"/>
    <property type="match status" value="1"/>
</dbReference>
<feature type="active site" description="Proton acceptor" evidence="3">
    <location>
        <position position="424"/>
    </location>
</feature>
<dbReference type="InterPro" id="IPR010497">
    <property type="entry name" value="Epoxide_hydro_N"/>
</dbReference>
<accession>B8LT16</accession>
<sequence>MKALFSLTTTSASQTRIRYLPEMTSPFLQILDSAESDREFGHPPPTIRVKQQACKIDIPPTEITDLQNLVSKARLGPVTFENSQPEVTKEFGLTRSWMSKAIQAWSSESTFNWNKIQDNINSIPQFISTVNHNNHSYSIHYMALWSLRADATPLVCIHGWPGCFIEYLAVAKLLQSKYTPDTLPYHFIVPSLPGYTFSSGPPADSNGDFSTYDVSCIFRSLFIDQLGFDQKGYIVAGGDIGSRVCRALAVDDEHCKGIHLTFCFDFDMRNFPRQGLKDNELRDIEAIETFVTAGAAYAQMHATRSATIGFVLSSNPVALLAWIAEKFLEWTDLTPDMETILTFMTLYWVTDTFSRSIYPYRHDFVPSEDVPCHGDGARWLIPRSKVFGFSHFPKEILPVPKAWVERTAVAEEVTFWREHEQGGHFAGVEVPGDLLEDLQEFVEHVRTRK</sequence>
<dbReference type="eggNOG" id="KOG2565">
    <property type="taxonomic scope" value="Eukaryota"/>
</dbReference>
<dbReference type="OrthoDB" id="7130006at2759"/>
<evidence type="ECO:0000256" key="3">
    <source>
        <dbReference type="PIRSR" id="PIRSR001112-1"/>
    </source>
</evidence>
<dbReference type="Gene3D" id="3.40.50.1820">
    <property type="entry name" value="alpha/beta hydrolase"/>
    <property type="match status" value="1"/>
</dbReference>
<dbReference type="AlphaFoldDB" id="B8LT16"/>
<dbReference type="GO" id="GO:0004301">
    <property type="term" value="F:epoxide hydrolase activity"/>
    <property type="evidence" value="ECO:0007669"/>
    <property type="project" value="TreeGrafter"/>
</dbReference>
<dbReference type="InterPro" id="IPR029058">
    <property type="entry name" value="AB_hydrolase_fold"/>
</dbReference>
<dbReference type="Pfam" id="PF06441">
    <property type="entry name" value="EHN"/>
    <property type="match status" value="1"/>
</dbReference>
<dbReference type="SUPFAM" id="SSF53474">
    <property type="entry name" value="alpha/beta-Hydrolases"/>
    <property type="match status" value="1"/>
</dbReference>
<evidence type="ECO:0000256" key="2">
    <source>
        <dbReference type="ARBA" id="ARBA00022801"/>
    </source>
</evidence>
<evidence type="ECO:0000313" key="5">
    <source>
        <dbReference type="EMBL" id="EED23524.1"/>
    </source>
</evidence>
<dbReference type="PRINTS" id="PR00412">
    <property type="entry name" value="EPOXHYDRLASE"/>
</dbReference>
<comment type="similarity">
    <text evidence="1">Belongs to the peptidase S33 family.</text>
</comment>